<dbReference type="Pfam" id="PF02272">
    <property type="entry name" value="DHHA1"/>
    <property type="match status" value="1"/>
</dbReference>
<dbReference type="Pfam" id="PF01368">
    <property type="entry name" value="DHH"/>
    <property type="match status" value="1"/>
</dbReference>
<dbReference type="InterPro" id="IPR001667">
    <property type="entry name" value="DDH_dom"/>
</dbReference>
<sequence>MINPAVIKLIGDSRNIAILSHIMPDGDNIGSSLALYNALSKIGKNAVFILDDDVPEVYKFLKGSKKIEKPDNDHKFDLVIVLDCGDAGRLGRSSRYLEGTKVINIDHHLSNSNFGLYNIVDTNAAATGEIIYRLINRLEIALDKDICECIYTGIVTDTGQFQYSNTTDLTHEIAADLVRYGAEPWKLYRAIYQNNSKPKMRLIGEAINSLEFHFQSKIASMIIRKEVFQLIGAKDEDADGIINFARDINGVEVALLFKEAEDGRVKIGFRSKDFINVSEIAQEFGGGGHKRAAGATVAGAVENIKEKVIESVIKAFSVV</sequence>
<gene>
    <name evidence="3" type="ORF">LJD61_00100</name>
</gene>
<dbReference type="PANTHER" id="PTHR47618">
    <property type="entry name" value="BIFUNCTIONAL OLIGORIBONUCLEASE AND PAP PHOSPHATASE NRNA"/>
    <property type="match status" value="1"/>
</dbReference>
<feature type="domain" description="DHHA1" evidence="2">
    <location>
        <begin position="232"/>
        <end position="310"/>
    </location>
</feature>
<dbReference type="InterPro" id="IPR003156">
    <property type="entry name" value="DHHA1_dom"/>
</dbReference>
<name>A0ABT1NA29_9FIRM</name>
<dbReference type="InterPro" id="IPR051319">
    <property type="entry name" value="Oligoribo/pAp-PDE_c-di-AMP_PDE"/>
</dbReference>
<dbReference type="SUPFAM" id="SSF64182">
    <property type="entry name" value="DHH phosphoesterases"/>
    <property type="match status" value="1"/>
</dbReference>
<evidence type="ECO:0000313" key="3">
    <source>
        <dbReference type="EMBL" id="MCQ1527951.1"/>
    </source>
</evidence>
<dbReference type="Proteomes" id="UP001651880">
    <property type="component" value="Unassembled WGS sequence"/>
</dbReference>
<organism evidence="3 4">
    <name type="scientific">Lutispora saccharofermentans</name>
    <dbReference type="NCBI Taxonomy" id="3024236"/>
    <lineage>
        <taxon>Bacteria</taxon>
        <taxon>Bacillati</taxon>
        <taxon>Bacillota</taxon>
        <taxon>Clostridia</taxon>
        <taxon>Lutisporales</taxon>
        <taxon>Lutisporaceae</taxon>
        <taxon>Lutispora</taxon>
    </lineage>
</organism>
<protein>
    <submittedName>
        <fullName evidence="3">Bifunctional oligoribonuclease/PAP phosphatase NrnA</fullName>
    </submittedName>
</protein>
<reference evidence="3 4" key="1">
    <citation type="submission" date="2021-10" db="EMBL/GenBank/DDBJ databases">
        <title>Lutispora strain m25 sp. nov., a thermophilic, non-spore-forming bacterium isolated from a lab-scale methanogenic bioreactor digesting anaerobic sludge.</title>
        <authorList>
            <person name="El Houari A."/>
            <person name="Mcdonald J."/>
        </authorList>
    </citation>
    <scope>NUCLEOTIDE SEQUENCE [LARGE SCALE GENOMIC DNA]</scope>
    <source>
        <strain evidence="4">m25</strain>
    </source>
</reference>
<dbReference type="InterPro" id="IPR038763">
    <property type="entry name" value="DHH_sf"/>
</dbReference>
<evidence type="ECO:0000313" key="4">
    <source>
        <dbReference type="Proteomes" id="UP001651880"/>
    </source>
</evidence>
<dbReference type="Gene3D" id="3.10.310.30">
    <property type="match status" value="1"/>
</dbReference>
<dbReference type="RefSeq" id="WP_255225468.1">
    <property type="nucleotide sequence ID" value="NZ_JAJEKE010000001.1"/>
</dbReference>
<evidence type="ECO:0000259" key="1">
    <source>
        <dbReference type="Pfam" id="PF01368"/>
    </source>
</evidence>
<dbReference type="EMBL" id="JAJEKE010000001">
    <property type="protein sequence ID" value="MCQ1527951.1"/>
    <property type="molecule type" value="Genomic_DNA"/>
</dbReference>
<accession>A0ABT1NA29</accession>
<dbReference type="Gene3D" id="3.90.1640.10">
    <property type="entry name" value="inorganic pyrophosphatase (n-terminal core)"/>
    <property type="match status" value="1"/>
</dbReference>
<keyword evidence="4" id="KW-1185">Reference proteome</keyword>
<proteinExistence type="predicted"/>
<feature type="domain" description="DDH" evidence="1">
    <location>
        <begin position="15"/>
        <end position="154"/>
    </location>
</feature>
<evidence type="ECO:0000259" key="2">
    <source>
        <dbReference type="Pfam" id="PF02272"/>
    </source>
</evidence>
<comment type="caution">
    <text evidence="3">The sequence shown here is derived from an EMBL/GenBank/DDBJ whole genome shotgun (WGS) entry which is preliminary data.</text>
</comment>
<dbReference type="PANTHER" id="PTHR47618:SF1">
    <property type="entry name" value="BIFUNCTIONAL OLIGORIBONUCLEASE AND PAP PHOSPHATASE NRNA"/>
    <property type="match status" value="1"/>
</dbReference>